<gene>
    <name evidence="2" type="ORF">S01H1_41879</name>
</gene>
<organism evidence="2">
    <name type="scientific">marine sediment metagenome</name>
    <dbReference type="NCBI Taxonomy" id="412755"/>
    <lineage>
        <taxon>unclassified sequences</taxon>
        <taxon>metagenomes</taxon>
        <taxon>ecological metagenomes</taxon>
    </lineage>
</organism>
<keyword evidence="1" id="KW-0472">Membrane</keyword>
<keyword evidence="1" id="KW-1133">Transmembrane helix</keyword>
<dbReference type="AlphaFoldDB" id="X0U8T1"/>
<accession>X0U8T1</accession>
<proteinExistence type="predicted"/>
<sequence>MVEKYTIKQVLGFIILVGIIILIITGEIALFRHWDCIDEKQEECTKKSNLVINKDDCTHISEDIWICNTREKRGTGNET</sequence>
<feature type="transmembrane region" description="Helical" evidence="1">
    <location>
        <begin position="12"/>
        <end position="31"/>
    </location>
</feature>
<protein>
    <submittedName>
        <fullName evidence="2">Uncharacterized protein</fullName>
    </submittedName>
</protein>
<reference evidence="2" key="1">
    <citation type="journal article" date="2014" name="Front. Microbiol.">
        <title>High frequency of phylogenetically diverse reductive dehalogenase-homologous genes in deep subseafloor sedimentary metagenomes.</title>
        <authorList>
            <person name="Kawai M."/>
            <person name="Futagami T."/>
            <person name="Toyoda A."/>
            <person name="Takaki Y."/>
            <person name="Nishi S."/>
            <person name="Hori S."/>
            <person name="Arai W."/>
            <person name="Tsubouchi T."/>
            <person name="Morono Y."/>
            <person name="Uchiyama I."/>
            <person name="Ito T."/>
            <person name="Fujiyama A."/>
            <person name="Inagaki F."/>
            <person name="Takami H."/>
        </authorList>
    </citation>
    <scope>NUCLEOTIDE SEQUENCE</scope>
    <source>
        <strain evidence="2">Expedition CK06-06</strain>
    </source>
</reference>
<dbReference type="EMBL" id="BARS01026584">
    <property type="protein sequence ID" value="GAG02214.1"/>
    <property type="molecule type" value="Genomic_DNA"/>
</dbReference>
<name>X0U8T1_9ZZZZ</name>
<evidence type="ECO:0000256" key="1">
    <source>
        <dbReference type="SAM" id="Phobius"/>
    </source>
</evidence>
<comment type="caution">
    <text evidence="2">The sequence shown here is derived from an EMBL/GenBank/DDBJ whole genome shotgun (WGS) entry which is preliminary data.</text>
</comment>
<keyword evidence="1" id="KW-0812">Transmembrane</keyword>
<evidence type="ECO:0000313" key="2">
    <source>
        <dbReference type="EMBL" id="GAG02214.1"/>
    </source>
</evidence>